<comment type="caution">
    <text evidence="2">The sequence shown here is derived from an EMBL/GenBank/DDBJ whole genome shotgun (WGS) entry which is preliminary data.</text>
</comment>
<reference evidence="3" key="1">
    <citation type="journal article" date="2019" name="Int. J. Syst. Evol. Microbiol.">
        <title>The Global Catalogue of Microorganisms (GCM) 10K type strain sequencing project: providing services to taxonomists for standard genome sequencing and annotation.</title>
        <authorList>
            <consortium name="The Broad Institute Genomics Platform"/>
            <consortium name="The Broad Institute Genome Sequencing Center for Infectious Disease"/>
            <person name="Wu L."/>
            <person name="Ma J."/>
        </authorList>
    </citation>
    <scope>NUCLEOTIDE SEQUENCE [LARGE SCALE GENOMIC DNA]</scope>
    <source>
        <strain evidence="3">JCM 4505</strain>
    </source>
</reference>
<organism evidence="2 3">
    <name type="scientific">Streptomyces polychromogenes</name>
    <dbReference type="NCBI Taxonomy" id="67342"/>
    <lineage>
        <taxon>Bacteria</taxon>
        <taxon>Bacillati</taxon>
        <taxon>Actinomycetota</taxon>
        <taxon>Actinomycetes</taxon>
        <taxon>Kitasatosporales</taxon>
        <taxon>Streptomycetaceae</taxon>
        <taxon>Streptomyces</taxon>
    </lineage>
</organism>
<dbReference type="EMBL" id="BAAABV010000015">
    <property type="protein sequence ID" value="GAA0289440.1"/>
    <property type="molecule type" value="Genomic_DNA"/>
</dbReference>
<protein>
    <submittedName>
        <fullName evidence="2">Uncharacterized protein</fullName>
    </submittedName>
</protein>
<gene>
    <name evidence="2" type="ORF">GCM10010302_29760</name>
</gene>
<feature type="region of interest" description="Disordered" evidence="1">
    <location>
        <begin position="1"/>
        <end position="68"/>
    </location>
</feature>
<keyword evidence="3" id="KW-1185">Reference proteome</keyword>
<name>A0ABP3F397_9ACTN</name>
<evidence type="ECO:0000313" key="3">
    <source>
        <dbReference type="Proteomes" id="UP001501867"/>
    </source>
</evidence>
<feature type="compositionally biased region" description="Gly residues" evidence="1">
    <location>
        <begin position="57"/>
        <end position="68"/>
    </location>
</feature>
<sequence>MAAPAAGPSAPERTPDGESVVAAQAAHLPPGEGRDRDGGAGQHRRHHRIFRPREGAAGTGGSGGGYGP</sequence>
<accession>A0ABP3F397</accession>
<proteinExistence type="predicted"/>
<dbReference type="Proteomes" id="UP001501867">
    <property type="component" value="Unassembled WGS sequence"/>
</dbReference>
<evidence type="ECO:0000313" key="2">
    <source>
        <dbReference type="EMBL" id="GAA0289440.1"/>
    </source>
</evidence>
<evidence type="ECO:0000256" key="1">
    <source>
        <dbReference type="SAM" id="MobiDB-lite"/>
    </source>
</evidence>